<dbReference type="AlphaFoldDB" id="J9DVM7"/>
<dbReference type="Proteomes" id="UP000004810">
    <property type="component" value="Unassembled WGS sequence"/>
</dbReference>
<gene>
    <name evidence="1" type="ORF">WUBG_15307</name>
</gene>
<proteinExistence type="predicted"/>
<evidence type="ECO:0000313" key="2">
    <source>
        <dbReference type="Proteomes" id="UP000004810"/>
    </source>
</evidence>
<name>J9DVM7_WUCBA</name>
<evidence type="ECO:0000313" key="1">
    <source>
        <dbReference type="EMBL" id="EJW73786.1"/>
    </source>
</evidence>
<protein>
    <submittedName>
        <fullName evidence="1">Uncharacterized protein</fullName>
    </submittedName>
</protein>
<sequence>MGKYRFMGKICGAVGVTIIKINDDSLSERSELAVQCLNQCALSVMLISGSLTRNLVHVPSLHFWLSPGMDMSI</sequence>
<comment type="caution">
    <text evidence="1">The sequence shown here is derived from an EMBL/GenBank/DDBJ whole genome shotgun (WGS) entry which is preliminary data.</text>
</comment>
<reference evidence="2" key="1">
    <citation type="submission" date="2012-08" db="EMBL/GenBank/DDBJ databases">
        <title>The Genome Sequence of Wuchereria bancrofti.</title>
        <authorList>
            <person name="Nutman T.B."/>
            <person name="Fink D.L."/>
            <person name="Russ C."/>
            <person name="Young S."/>
            <person name="Zeng Q."/>
            <person name="Koehrsen M."/>
            <person name="Alvarado L."/>
            <person name="Berlin A."/>
            <person name="Chapman S.B."/>
            <person name="Chen Z."/>
            <person name="Freedman E."/>
            <person name="Gellesch M."/>
            <person name="Goldberg J."/>
            <person name="Griggs A."/>
            <person name="Gujja S."/>
            <person name="Heilman E.R."/>
            <person name="Heiman D."/>
            <person name="Hepburn T."/>
            <person name="Howarth C."/>
            <person name="Jen D."/>
            <person name="Larson L."/>
            <person name="Lewis B."/>
            <person name="Mehta T."/>
            <person name="Park D."/>
            <person name="Pearson M."/>
            <person name="Roberts A."/>
            <person name="Saif S."/>
            <person name="Shea T."/>
            <person name="Shenoy N."/>
            <person name="Sisk P."/>
            <person name="Stolte C."/>
            <person name="Sykes S."/>
            <person name="Walk T."/>
            <person name="White J."/>
            <person name="Yandava C."/>
            <person name="Haas B."/>
            <person name="Henn M.R."/>
            <person name="Nusbaum C."/>
            <person name="Birren B."/>
        </authorList>
    </citation>
    <scope>NUCLEOTIDE SEQUENCE [LARGE SCALE GENOMIC DNA]</scope>
    <source>
        <strain evidence="2">NA</strain>
    </source>
</reference>
<accession>J9DVM7</accession>
<organism evidence="1 2">
    <name type="scientific">Wuchereria bancrofti</name>
    <dbReference type="NCBI Taxonomy" id="6293"/>
    <lineage>
        <taxon>Eukaryota</taxon>
        <taxon>Metazoa</taxon>
        <taxon>Ecdysozoa</taxon>
        <taxon>Nematoda</taxon>
        <taxon>Chromadorea</taxon>
        <taxon>Rhabditida</taxon>
        <taxon>Spirurina</taxon>
        <taxon>Spiruromorpha</taxon>
        <taxon>Filarioidea</taxon>
        <taxon>Onchocercidae</taxon>
        <taxon>Wuchereria</taxon>
    </lineage>
</organism>
<dbReference type="EMBL" id="ADBV01013411">
    <property type="protein sequence ID" value="EJW73786.1"/>
    <property type="molecule type" value="Genomic_DNA"/>
</dbReference>